<evidence type="ECO:0000313" key="9">
    <source>
        <dbReference type="FlyBase" id="FBgn0028986"/>
    </source>
</evidence>
<evidence type="ECO:0000259" key="7">
    <source>
        <dbReference type="SMART" id="SM00093"/>
    </source>
</evidence>
<dbReference type="InterPro" id="IPR036186">
    <property type="entry name" value="Serpin_sf"/>
</dbReference>
<dbReference type="Gene3D" id="2.30.39.10">
    <property type="entry name" value="Alpha-1-antitrypsin, domain 1"/>
    <property type="match status" value="1"/>
</dbReference>
<dbReference type="PANTHER" id="PTHR11461">
    <property type="entry name" value="SERINE PROTEASE INHIBITOR, SERPIN"/>
    <property type="match status" value="1"/>
</dbReference>
<dbReference type="OrthoDB" id="671595at2759"/>
<dbReference type="InterPro" id="IPR023796">
    <property type="entry name" value="Serpin_dom"/>
</dbReference>
<dbReference type="VEuPathDB" id="VectorBase:FBgn0028986"/>
<evidence type="ECO:0000313" key="8">
    <source>
        <dbReference type="EMBL" id="CAB63098.1"/>
    </source>
</evidence>
<dbReference type="ExpressionAtlas" id="Q9U1I6">
    <property type="expression patterns" value="baseline and differential"/>
</dbReference>
<dbReference type="HOGENOM" id="CLU_023330_0_3_1"/>
<dbReference type="CDD" id="cd19954">
    <property type="entry name" value="serpin42Dd-like_insects"/>
    <property type="match status" value="1"/>
</dbReference>
<dbReference type="AGR" id="FB:FBgn0028986"/>
<evidence type="ECO:0000256" key="3">
    <source>
        <dbReference type="ARBA" id="ARBA00022729"/>
    </source>
</evidence>
<sequence length="372" mass="41641">MKYLCLLLLATSVSCRFTDDLYQLLAKENADKNLITSPLSVEIALSLAYMGARGKTAQEMRDVLKLPDDKKEVAAKFKDLLSKLEGRESVAILSLANRIYVNNKFKLVPEYNQMVKDSFKAEAEAISANNPKITASIVNKWVDTQTSGKIRDLVMPSDVANLVLVILNAIYFKGQWQKKFNTEQTKSDFHISDQKSVPVQMMSLVRPFGVSYDRELGANVIELPYRNSNLSMVIFLPDKVDGLPELEKKMVGFTPKLININVHLRLPKFKIEFSARLEQVLIAVGIQDAFKTSADFNDLVANSGAHVGGVVHKAFLDVNEEGSEAAAATAVVFRYKSIRSPPMDFNVNHPFAYVIRDAENIYFQGHFVNPEL</sequence>
<dbReference type="MEROPS" id="I04.038"/>
<evidence type="ECO:0000256" key="4">
    <source>
        <dbReference type="ARBA" id="ARBA00022900"/>
    </source>
</evidence>
<dbReference type="FunFam" id="3.30.497.10:FF:000006">
    <property type="entry name" value="Plasminogen activator inhibitor 1"/>
    <property type="match status" value="1"/>
</dbReference>
<keyword evidence="3 6" id="KW-0732">Signal</keyword>
<evidence type="ECO:0000256" key="6">
    <source>
        <dbReference type="SAM" id="SignalP"/>
    </source>
</evidence>
<evidence type="ECO:0000256" key="2">
    <source>
        <dbReference type="ARBA" id="ARBA00022690"/>
    </source>
</evidence>
<dbReference type="GO" id="GO:0005615">
    <property type="term" value="C:extracellular space"/>
    <property type="evidence" value="ECO:0000314"/>
    <property type="project" value="FlyBase"/>
</dbReference>
<reference evidence="8" key="1">
    <citation type="journal article" date="2000" name="FEBS Lett.">
        <title>A novel Drosophila serpin that inhibits serine proteases.</title>
        <authorList>
            <person name="Han J.H."/>
            <person name="Zhang H."/>
            <person name="Min G.S."/>
            <person name="Hashimoto C."/>
        </authorList>
    </citation>
    <scope>NUCLEOTIDE SEQUENCE</scope>
</reference>
<dbReference type="Gene3D" id="3.30.497.10">
    <property type="entry name" value="Antithrombin, subunit I, domain 2"/>
    <property type="match status" value="1"/>
</dbReference>
<protein>
    <submittedName>
        <fullName evidence="8">Serine protease inhibitor (Serpin-3)</fullName>
    </submittedName>
</protein>
<dbReference type="EMBL" id="AJ251746">
    <property type="protein sequence ID" value="CAB63098.1"/>
    <property type="molecule type" value="mRNA"/>
</dbReference>
<dbReference type="GO" id="GO:0007320">
    <property type="term" value="P:insemination"/>
    <property type="evidence" value="ECO:0007007"/>
    <property type="project" value="FlyBase"/>
</dbReference>
<evidence type="ECO:0000256" key="1">
    <source>
        <dbReference type="ARBA" id="ARBA00009500"/>
    </source>
</evidence>
<dbReference type="GO" id="GO:0007618">
    <property type="term" value="P:mating"/>
    <property type="evidence" value="ECO:0007007"/>
    <property type="project" value="FlyBase"/>
</dbReference>
<proteinExistence type="evidence at transcript level"/>
<gene>
    <name evidence="9" type="primary">Spn38F</name>
    <name evidence="8" type="synonym">sp3</name>
    <name evidence="9" type="synonym">Spn3</name>
    <name evidence="9" type="ORF">CG9334</name>
</gene>
<feature type="chain" id="PRO_5013017295" evidence="6">
    <location>
        <begin position="16"/>
        <end position="372"/>
    </location>
</feature>
<comment type="similarity">
    <text evidence="1 5">Belongs to the serpin family.</text>
</comment>
<dbReference type="PANTHER" id="PTHR11461:SF372">
    <property type="entry name" value="ACCESSORY GLAND PROTEIN ACP76A-RELATED"/>
    <property type="match status" value="1"/>
</dbReference>
<dbReference type="GO" id="GO:0050829">
    <property type="term" value="P:defense response to Gram-negative bacterium"/>
    <property type="evidence" value="ECO:0000315"/>
    <property type="project" value="FlyBase"/>
</dbReference>
<dbReference type="SUPFAM" id="SSF56574">
    <property type="entry name" value="Serpins"/>
    <property type="match status" value="1"/>
</dbReference>
<organism evidence="8">
    <name type="scientific">Drosophila melanogaster</name>
    <name type="common">Fruit fly</name>
    <dbReference type="NCBI Taxonomy" id="7227"/>
    <lineage>
        <taxon>Eukaryota</taxon>
        <taxon>Metazoa</taxon>
        <taxon>Ecdysozoa</taxon>
        <taxon>Arthropoda</taxon>
        <taxon>Hexapoda</taxon>
        <taxon>Insecta</taxon>
        <taxon>Pterygota</taxon>
        <taxon>Neoptera</taxon>
        <taxon>Endopterygota</taxon>
        <taxon>Diptera</taxon>
        <taxon>Brachycera</taxon>
        <taxon>Muscomorpha</taxon>
        <taxon>Ephydroidea</taxon>
        <taxon>Drosophilidae</taxon>
        <taxon>Drosophila</taxon>
        <taxon>Sophophora</taxon>
    </lineage>
</organism>
<dbReference type="GO" id="GO:0045861">
    <property type="term" value="P:negative regulation of proteolysis"/>
    <property type="evidence" value="ECO:0000250"/>
    <property type="project" value="FlyBase"/>
</dbReference>
<feature type="domain" description="Serpin" evidence="7">
    <location>
        <begin position="19"/>
        <end position="370"/>
    </location>
</feature>
<dbReference type="InterPro" id="IPR042178">
    <property type="entry name" value="Serpin_sf_1"/>
</dbReference>
<feature type="signal peptide" evidence="6">
    <location>
        <begin position="1"/>
        <end position="15"/>
    </location>
</feature>
<dbReference type="InterPro" id="IPR042185">
    <property type="entry name" value="Serpin_sf_2"/>
</dbReference>
<keyword evidence="4" id="KW-0722">Serine protease inhibitor</keyword>
<dbReference type="FlyBase" id="FBgn0028986">
    <property type="gene designation" value="Spn38F"/>
</dbReference>
<dbReference type="InterPro" id="IPR000215">
    <property type="entry name" value="Serpin_fam"/>
</dbReference>
<dbReference type="AlphaFoldDB" id="Q9U1I6"/>
<keyword evidence="2" id="KW-0646">Protease inhibitor</keyword>
<dbReference type="PhylomeDB" id="Q9U1I6"/>
<evidence type="ECO:0000256" key="5">
    <source>
        <dbReference type="RuleBase" id="RU000411"/>
    </source>
</evidence>
<dbReference type="Pfam" id="PF00079">
    <property type="entry name" value="Serpin"/>
    <property type="match status" value="1"/>
</dbReference>
<accession>Q9U1I6</accession>
<dbReference type="GO" id="GO:0004867">
    <property type="term" value="F:serine-type endopeptidase inhibitor activity"/>
    <property type="evidence" value="ECO:0000250"/>
    <property type="project" value="FlyBase"/>
</dbReference>
<dbReference type="PROSITE" id="PS51257">
    <property type="entry name" value="PROKAR_LIPOPROTEIN"/>
    <property type="match status" value="1"/>
</dbReference>
<dbReference type="SMART" id="SM00093">
    <property type="entry name" value="SERPIN"/>
    <property type="match status" value="1"/>
</dbReference>
<name>Q9U1I6_DROME</name>